<protein>
    <submittedName>
        <fullName evidence="1">Uncharacterized protein</fullName>
    </submittedName>
</protein>
<keyword evidence="2" id="KW-1185">Reference proteome</keyword>
<reference evidence="1 2" key="1">
    <citation type="submission" date="2019-03" db="EMBL/GenBank/DDBJ databases">
        <title>Genomic Encyclopedia of Archaeal and Bacterial Type Strains, Phase II (KMG-II): from individual species to whole genera.</title>
        <authorList>
            <person name="Goeker M."/>
        </authorList>
    </citation>
    <scope>NUCLEOTIDE SEQUENCE [LARGE SCALE GENOMIC DNA]</scope>
    <source>
        <strain evidence="1 2">DSM 27697</strain>
    </source>
</reference>
<proteinExistence type="predicted"/>
<dbReference type="Proteomes" id="UP000294546">
    <property type="component" value="Unassembled WGS sequence"/>
</dbReference>
<dbReference type="AlphaFoldDB" id="A0A4R1GBD5"/>
<dbReference type="EMBL" id="SMFU01000013">
    <property type="protein sequence ID" value="TCK02969.1"/>
    <property type="molecule type" value="Genomic_DNA"/>
</dbReference>
<evidence type="ECO:0000313" key="1">
    <source>
        <dbReference type="EMBL" id="TCK02969.1"/>
    </source>
</evidence>
<accession>A0A4R1GBD5</accession>
<comment type="caution">
    <text evidence="1">The sequence shown here is derived from an EMBL/GenBank/DDBJ whole genome shotgun (WGS) entry which is preliminary data.</text>
</comment>
<name>A0A4R1GBD5_9GAMM</name>
<evidence type="ECO:0000313" key="2">
    <source>
        <dbReference type="Proteomes" id="UP000294546"/>
    </source>
</evidence>
<dbReference type="RefSeq" id="WP_165900365.1">
    <property type="nucleotide sequence ID" value="NZ_SMFU01000013.1"/>
</dbReference>
<organism evidence="1 2">
    <name type="scientific">Marinobacterium mangrovicola</name>
    <dbReference type="NCBI Taxonomy" id="1476959"/>
    <lineage>
        <taxon>Bacteria</taxon>
        <taxon>Pseudomonadati</taxon>
        <taxon>Pseudomonadota</taxon>
        <taxon>Gammaproteobacteria</taxon>
        <taxon>Oceanospirillales</taxon>
        <taxon>Oceanospirillaceae</taxon>
        <taxon>Marinobacterium</taxon>
    </lineage>
</organism>
<sequence length="264" mass="30737">MCESISEKCDRFIAHNQQMIEVAVSERNLQNGAIHAKVLLCSIFDSLSKSAFANISNNSRRFKTTIDSYSNWEDRDRISLLHLVRAFDIYTNIPPEFEELREWSISLFRTEFPVSRRILSASPLINRDPHLLDIQNIWPRDNNDEFLSIGSIKPYQLQHKHMLWLYRNRLVHEYRSPGGGFNTMRLNESLPYYIEASTIQGYTEEQGLILSNHWELTYPVGFFLELCHHALLGIAEMHREANTSPFAAYSDGSYWIPDFNESGE</sequence>
<gene>
    <name evidence="1" type="ORF">CLV83_4022</name>
</gene>